<dbReference type="PROSITE" id="PS51123">
    <property type="entry name" value="OMPA_2"/>
    <property type="match status" value="1"/>
</dbReference>
<dbReference type="InterPro" id="IPR006664">
    <property type="entry name" value="OMP_bac"/>
</dbReference>
<proteinExistence type="predicted"/>
<feature type="compositionally biased region" description="Polar residues" evidence="5">
    <location>
        <begin position="181"/>
        <end position="194"/>
    </location>
</feature>
<protein>
    <submittedName>
        <fullName evidence="8">Outer membrane protein</fullName>
    </submittedName>
</protein>
<dbReference type="InterPro" id="IPR025493">
    <property type="entry name" value="DUF4384"/>
</dbReference>
<keyword evidence="9" id="KW-1185">Reference proteome</keyword>
<evidence type="ECO:0000256" key="5">
    <source>
        <dbReference type="SAM" id="MobiDB-lite"/>
    </source>
</evidence>
<keyword evidence="2 4" id="KW-0472">Membrane</keyword>
<keyword evidence="3" id="KW-0998">Cell outer membrane</keyword>
<evidence type="ECO:0000256" key="3">
    <source>
        <dbReference type="ARBA" id="ARBA00023237"/>
    </source>
</evidence>
<evidence type="ECO:0000313" key="8">
    <source>
        <dbReference type="EMBL" id="GAK53372.1"/>
    </source>
</evidence>
<dbReference type="InterPro" id="IPR006665">
    <property type="entry name" value="OmpA-like"/>
</dbReference>
<dbReference type="Pfam" id="PF14326">
    <property type="entry name" value="DUF4384"/>
    <property type="match status" value="1"/>
</dbReference>
<dbReference type="PROSITE" id="PS01068">
    <property type="entry name" value="OMPA_1"/>
    <property type="match status" value="1"/>
</dbReference>
<evidence type="ECO:0000313" key="9">
    <source>
        <dbReference type="Proteomes" id="UP000030700"/>
    </source>
</evidence>
<dbReference type="CDD" id="cd07185">
    <property type="entry name" value="OmpA_C-like"/>
    <property type="match status" value="1"/>
</dbReference>
<keyword evidence="6" id="KW-0732">Signal</keyword>
<dbReference type="SUPFAM" id="SSF103088">
    <property type="entry name" value="OmpA-like"/>
    <property type="match status" value="1"/>
</dbReference>
<evidence type="ECO:0000256" key="4">
    <source>
        <dbReference type="PROSITE-ProRule" id="PRU00473"/>
    </source>
</evidence>
<sequence length="403" mass="45598">MKKQYRRISQFMLIGLCAVAGISAHVQAQERPQELTPETSRKIITQPRENMNVDVWFDKQCGSPYKQGEKILINFKANSDGYLTVYDIDTRGQVSVIFPNKQQPNNYVRGGQTYTVPDRTYSYDLIVEGPEGIEYVDAVVSNDPYYSWDYRQGEPRWVREWGLSGRNYSGASGSGYKSSAEYQNRPQDFSQEGEQSLARNFGISRELREEIRSKIVVQPRDNSGTSGGGQAPSNYGTATCYFYVTSASPQPVVNPYPSRQDYIQQQQQQFQQIPGIGVRREGERLIVTMPSTILFDTDSYALRYEARRDLDQVANILMNFPDTNITVAGHTDSVGSDSYNQRLSENRAQSVANYLVSRGVPPYRIGSVGYGESMPIASNSTDSGRQRNRRVELDIRMNQQYGN</sequence>
<dbReference type="PANTHER" id="PTHR30329:SF21">
    <property type="entry name" value="LIPOPROTEIN YIAD-RELATED"/>
    <property type="match status" value="1"/>
</dbReference>
<dbReference type="PRINTS" id="PR01023">
    <property type="entry name" value="NAFLGMOTY"/>
</dbReference>
<dbReference type="Pfam" id="PF00691">
    <property type="entry name" value="OmpA"/>
    <property type="match status" value="1"/>
</dbReference>
<dbReference type="Proteomes" id="UP000030700">
    <property type="component" value="Unassembled WGS sequence"/>
</dbReference>
<reference evidence="8" key="1">
    <citation type="journal article" date="2015" name="PeerJ">
        <title>First genomic representation of candidate bacterial phylum KSB3 points to enhanced environmental sensing as a trigger of wastewater bulking.</title>
        <authorList>
            <person name="Sekiguchi Y."/>
            <person name="Ohashi A."/>
            <person name="Parks D.H."/>
            <person name="Yamauchi T."/>
            <person name="Tyson G.W."/>
            <person name="Hugenholtz P."/>
        </authorList>
    </citation>
    <scope>NUCLEOTIDE SEQUENCE [LARGE SCALE GENOMIC DNA]</scope>
</reference>
<evidence type="ECO:0000256" key="2">
    <source>
        <dbReference type="ARBA" id="ARBA00023136"/>
    </source>
</evidence>
<comment type="subcellular location">
    <subcellularLocation>
        <location evidence="1">Cell outer membrane</location>
    </subcellularLocation>
</comment>
<dbReference type="GO" id="GO:0009279">
    <property type="term" value="C:cell outer membrane"/>
    <property type="evidence" value="ECO:0007669"/>
    <property type="project" value="UniProtKB-SubCell"/>
</dbReference>
<dbReference type="PRINTS" id="PR01021">
    <property type="entry name" value="OMPADOMAIN"/>
</dbReference>
<feature type="region of interest" description="Disordered" evidence="5">
    <location>
        <begin position="172"/>
        <end position="194"/>
    </location>
</feature>
<dbReference type="STRING" id="1499966.U14_04637"/>
<accession>A0A0S6W4Q8</accession>
<dbReference type="InterPro" id="IPR050330">
    <property type="entry name" value="Bact_OuterMem_StrucFunc"/>
</dbReference>
<name>A0A0S6W4Q8_9BACT</name>
<feature type="signal peptide" evidence="6">
    <location>
        <begin position="1"/>
        <end position="28"/>
    </location>
</feature>
<dbReference type="EMBL" id="DF820459">
    <property type="protein sequence ID" value="GAK53372.1"/>
    <property type="molecule type" value="Genomic_DNA"/>
</dbReference>
<dbReference type="PANTHER" id="PTHR30329">
    <property type="entry name" value="STATOR ELEMENT OF FLAGELLAR MOTOR COMPLEX"/>
    <property type="match status" value="1"/>
</dbReference>
<dbReference type="AlphaFoldDB" id="A0A0S6W4Q8"/>
<organism evidence="8">
    <name type="scientific">Candidatus Moduliflexus flocculans</name>
    <dbReference type="NCBI Taxonomy" id="1499966"/>
    <lineage>
        <taxon>Bacteria</taxon>
        <taxon>Candidatus Moduliflexota</taxon>
        <taxon>Candidatus Moduliflexia</taxon>
        <taxon>Candidatus Moduliflexales</taxon>
        <taxon>Candidatus Moduliflexaceae</taxon>
    </lineage>
</organism>
<feature type="domain" description="OmpA-like" evidence="7">
    <location>
        <begin position="282"/>
        <end position="399"/>
    </location>
</feature>
<dbReference type="Gene3D" id="3.30.1330.60">
    <property type="entry name" value="OmpA-like domain"/>
    <property type="match status" value="1"/>
</dbReference>
<gene>
    <name evidence="8" type="ORF">U14_04637</name>
</gene>
<feature type="chain" id="PRO_5006631630" evidence="6">
    <location>
        <begin position="29"/>
        <end position="403"/>
    </location>
</feature>
<evidence type="ECO:0000256" key="6">
    <source>
        <dbReference type="SAM" id="SignalP"/>
    </source>
</evidence>
<evidence type="ECO:0000259" key="7">
    <source>
        <dbReference type="PROSITE" id="PS51123"/>
    </source>
</evidence>
<dbReference type="InterPro" id="IPR006690">
    <property type="entry name" value="OMPA-like_CS"/>
</dbReference>
<dbReference type="InterPro" id="IPR036737">
    <property type="entry name" value="OmpA-like_sf"/>
</dbReference>
<dbReference type="HOGENOM" id="CLU_629558_0_0_0"/>
<evidence type="ECO:0000256" key="1">
    <source>
        <dbReference type="ARBA" id="ARBA00004442"/>
    </source>
</evidence>